<keyword evidence="7" id="KW-1185">Reference proteome</keyword>
<evidence type="ECO:0000256" key="1">
    <source>
        <dbReference type="ARBA" id="ARBA00023054"/>
    </source>
</evidence>
<dbReference type="STRING" id="3775.A0A1Q3D7P8"/>
<feature type="coiled-coil region" evidence="3">
    <location>
        <begin position="1144"/>
        <end position="1178"/>
    </location>
</feature>
<accession>A0A1Q3D7P8</accession>
<feature type="coiled-coil region" evidence="3">
    <location>
        <begin position="516"/>
        <end position="610"/>
    </location>
</feature>
<dbReference type="GO" id="GO:0005886">
    <property type="term" value="C:plasma membrane"/>
    <property type="evidence" value="ECO:0007669"/>
    <property type="project" value="TreeGrafter"/>
</dbReference>
<comment type="similarity">
    <text evidence="2">Belongs to the NET family.</text>
</comment>
<keyword evidence="1 3" id="KW-0175">Coiled coil</keyword>
<dbReference type="OrthoDB" id="10255522at2759"/>
<feature type="coiled-coil region" evidence="3">
    <location>
        <begin position="1203"/>
        <end position="1290"/>
    </location>
</feature>
<dbReference type="GO" id="GO:0051015">
    <property type="term" value="F:actin filament binding"/>
    <property type="evidence" value="ECO:0007669"/>
    <property type="project" value="TreeGrafter"/>
</dbReference>
<evidence type="ECO:0000256" key="4">
    <source>
        <dbReference type="SAM" id="MobiDB-lite"/>
    </source>
</evidence>
<dbReference type="InterPro" id="IPR051861">
    <property type="entry name" value="NET_actin-binding_domain"/>
</dbReference>
<evidence type="ECO:0000256" key="3">
    <source>
        <dbReference type="SAM" id="Coils"/>
    </source>
</evidence>
<feature type="coiled-coil region" evidence="3">
    <location>
        <begin position="778"/>
        <end position="819"/>
    </location>
</feature>
<feature type="domain" description="NAB" evidence="5">
    <location>
        <begin position="1"/>
        <end position="58"/>
    </location>
</feature>
<organism evidence="6 7">
    <name type="scientific">Cephalotus follicularis</name>
    <name type="common">Albany pitcher plant</name>
    <dbReference type="NCBI Taxonomy" id="3775"/>
    <lineage>
        <taxon>Eukaryota</taxon>
        <taxon>Viridiplantae</taxon>
        <taxon>Streptophyta</taxon>
        <taxon>Embryophyta</taxon>
        <taxon>Tracheophyta</taxon>
        <taxon>Spermatophyta</taxon>
        <taxon>Magnoliopsida</taxon>
        <taxon>eudicotyledons</taxon>
        <taxon>Gunneridae</taxon>
        <taxon>Pentapetalae</taxon>
        <taxon>rosids</taxon>
        <taxon>fabids</taxon>
        <taxon>Oxalidales</taxon>
        <taxon>Cephalotaceae</taxon>
        <taxon>Cephalotus</taxon>
    </lineage>
</organism>
<dbReference type="PANTHER" id="PTHR32258">
    <property type="entry name" value="PROTEIN NETWORKED 4A"/>
    <property type="match status" value="1"/>
</dbReference>
<dbReference type="Proteomes" id="UP000187406">
    <property type="component" value="Unassembled WGS sequence"/>
</dbReference>
<feature type="coiled-coil region" evidence="3">
    <location>
        <begin position="194"/>
        <end position="445"/>
    </location>
</feature>
<evidence type="ECO:0000256" key="2">
    <source>
        <dbReference type="ARBA" id="ARBA00038006"/>
    </source>
</evidence>
<dbReference type="InterPro" id="IPR011684">
    <property type="entry name" value="NAB"/>
</dbReference>
<name>A0A1Q3D7P8_CEPFO</name>
<dbReference type="PANTHER" id="PTHR32258:SF32">
    <property type="entry name" value="PROTEIN NETWORKED 1D"/>
    <property type="match status" value="1"/>
</dbReference>
<evidence type="ECO:0000313" key="6">
    <source>
        <dbReference type="EMBL" id="GAV88527.1"/>
    </source>
</evidence>
<protein>
    <submittedName>
        <fullName evidence="6">KIP1 domain-containing protein</fullName>
    </submittedName>
</protein>
<dbReference type="InParanoid" id="A0A1Q3D7P8"/>
<feature type="region of interest" description="Disordered" evidence="4">
    <location>
        <begin position="1480"/>
        <end position="1520"/>
    </location>
</feature>
<proteinExistence type="inferred from homology"/>
<dbReference type="SUPFAM" id="SSF57997">
    <property type="entry name" value="Tropomyosin"/>
    <property type="match status" value="1"/>
</dbReference>
<dbReference type="EMBL" id="BDDD01004937">
    <property type="protein sequence ID" value="GAV88527.1"/>
    <property type="molecule type" value="Genomic_DNA"/>
</dbReference>
<feature type="coiled-coil region" evidence="3">
    <location>
        <begin position="666"/>
        <end position="700"/>
    </location>
</feature>
<sequence>MDAKVKQMIKVIEEDADSFARRAEMYYKKRPELLKLVEEFYRAYRALAERYDNATGFIRHAHRTMAEAFPNQVPFLLADDLPATDTYPHSPEMPTPIRAFSDPDELQKDAVGLSSPHFLAVKRDGAFSEESGSVTSRKGLKQLNDLFGSGEAVSHAKFADGRARKGLKFDNAEDKKQNGSHDLKARVLFESERMGKAEAEILTLKNALAKLESEKEAGLLQYQQSLERLSNLESEVSRAQENSRGLNEQASKAEAEVQTLKEALIKLEAEREVTLVQYHQCLDKISNLENTISNAQQDAGNLNERANKAEIEVEALRHDLARIEVEKEAAVIQYKQCLEMITNLEDKLLCAEEDTKRFKVRAEKAESAIETLKQEVTELTKEKEASAQQYQLCLETISTLESKLASAEKEAQRLNSEIDVGVEKLKGAEERCLQLERSNQTLQSELESSLLKMGTQSEELTEKQKELGRLWTCVQEERFRFMEAETAFQTLQHLHSQSQEELRSLAAELQSRTQKIKDIETHNQGLQDEVQRVKEENEGLNELNSSSAVSIINMEAEILILRETIGKLEAEVEHRVDQRNALQQEIYCLKEELNELSKKHRAMMEQVESVGYNPECFGSSVKGLLDENSKLKVVCERDESEKVALLEKLDSMDRVFEKNVILENSLSDLNAELEGVRGKLKELEESCQYLLREKSTLIAEKDTLISRLQVDAENLQKLSEKNNFLEISLCDANDELEGLRVKSRSLEDSCLFLDHEKSGLITERESLVSQLDISRKGLEDVEKRYAELKEGYSDLERERESTLGKVEELQAILDAEKQEHASFAQLCETQWVCMELQIHSLQEEGQCRKKEYEEELDKVITAQTENFILQKCVLDLEENNLVLLVECKKLLEASKLSEKLVSRLEHRNLELEVEVKSLFDQCKILWIGIQEVLKALEVEVEQGCKDATELDQTLVNHILCRVQEMQNSLSQEEDENQLLVTENSVLATLLGKLKLEAENLVTERNNLGQECWIQSKQCLVLQNEAEKLEAMNVELTSKVTEGDHKEEVLKTEIENLHRKLLDMEKANQNLQEEICKMLDKKKSLEKEVLDLGEEKHKLEEENCVLFTETTLQSNLSLIFKYIISEASLETEELSINLDELRYVNICLEEKIRMTQGQLEDVQKENFCFKESLEESEKEILSVRCASDQLNYEVANGKDLLCRKEKELLEAEQVLNEITNERNEMHKVVEDLKCKYDEVKVLREDQEKQIVKLSGDIDRQNKEFACIHDAHHKLEVELLRLNEELKETKCREESLIYELQQGRNVIELWETQAIALFDELQISSIRETFFEGKTHELSKACKNLDDHLNCRDGEIDQLKERVCILESENGELKAHHAAYIRDVITLRNSVTSLENHTCLHTKLHEADFNLTSHSDAESCEQKSEDLIAYTPDGFSDLHHLQMRIKAIEKALMEMKRLAILENLNANSKLEVAMRQIEELKSRGSLQPESVRRSNRISPKQKELGDGFSNDLNPWKPTPEISEEGNEVITKDIVLDQISSDCSSYGISRRGTADVEDQMLELWETTDQDGTIDLQVGKAKKLPSAPTDYYQVKAVKSRRSRNPSVASLVEKELGVDILEIPRRSADRLNQEGSRRKILERLDSDAQKLANLQITVQDLMQKVEITEKGKKGKGIEYNSVKEQLEESEEAIVKLFDVNRKLMVNIEEGSLSFDGKSAQRLDEGDGVRRQRISEQARRGSEKIGRLQLEVQKIQFLLLKLDDDNKTKGRSRITERRTRVLLRDYLYGGVRTYQKKKKTRFCACVQPPTKGD</sequence>
<dbReference type="FunCoup" id="A0A1Q3D7P8">
    <property type="interactions" value="1164"/>
</dbReference>
<evidence type="ECO:0000259" key="5">
    <source>
        <dbReference type="PROSITE" id="PS51774"/>
    </source>
</evidence>
<reference evidence="7" key="1">
    <citation type="submission" date="2016-04" db="EMBL/GenBank/DDBJ databases">
        <title>Cephalotus genome sequencing.</title>
        <authorList>
            <person name="Fukushima K."/>
            <person name="Hasebe M."/>
            <person name="Fang X."/>
        </authorList>
    </citation>
    <scope>NUCLEOTIDE SEQUENCE [LARGE SCALE GENOMIC DNA]</scope>
    <source>
        <strain evidence="7">cv. St1</strain>
    </source>
</reference>
<comment type="caution">
    <text evidence="6">The sequence shown here is derived from an EMBL/GenBank/DDBJ whole genome shotgun (WGS) entry which is preliminary data.</text>
</comment>
<evidence type="ECO:0000313" key="7">
    <source>
        <dbReference type="Proteomes" id="UP000187406"/>
    </source>
</evidence>
<dbReference type="PROSITE" id="PS51774">
    <property type="entry name" value="NAB"/>
    <property type="match status" value="1"/>
</dbReference>
<dbReference type="Pfam" id="PF07765">
    <property type="entry name" value="KIP1"/>
    <property type="match status" value="1"/>
</dbReference>
<feature type="coiled-coil region" evidence="3">
    <location>
        <begin position="955"/>
        <end position="1101"/>
    </location>
</feature>
<gene>
    <name evidence="6" type="ORF">CFOL_v3_31949</name>
</gene>